<sequence length="140" mass="14651">MRQPRGESNRGVQGFTLVEMLVALMLLGILMGVVITAIGSNTSLNSQTELRSQAAVAAEQVLDTARTKDPATMPTSGSDAAVNVVVGGHAFSVTLSYCTNITYCTGTARQLLAQASYASKTLFQVETVFTSVNSTANATN</sequence>
<evidence type="ECO:0000313" key="6">
    <source>
        <dbReference type="EMBL" id="GGR26652.1"/>
    </source>
</evidence>
<dbReference type="Gene3D" id="3.30.700.10">
    <property type="entry name" value="Glycoprotein, Type 4 Pilin"/>
    <property type="match status" value="1"/>
</dbReference>
<feature type="transmembrane region" description="Helical" evidence="5">
    <location>
        <begin position="12"/>
        <end position="38"/>
    </location>
</feature>
<keyword evidence="5" id="KW-1133">Transmembrane helix</keyword>
<keyword evidence="7" id="KW-1185">Reference proteome</keyword>
<reference evidence="6" key="2">
    <citation type="submission" date="2020-09" db="EMBL/GenBank/DDBJ databases">
        <authorList>
            <person name="Sun Q."/>
            <person name="Ohkuma M."/>
        </authorList>
    </citation>
    <scope>NUCLEOTIDE SEQUENCE</scope>
    <source>
        <strain evidence="6">JCM 31311</strain>
    </source>
</reference>
<dbReference type="AlphaFoldDB" id="A0A918CJQ1"/>
<proteinExistence type="predicted"/>
<evidence type="ECO:0000256" key="1">
    <source>
        <dbReference type="ARBA" id="ARBA00004203"/>
    </source>
</evidence>
<dbReference type="RefSeq" id="WP_189092533.1">
    <property type="nucleotide sequence ID" value="NZ_BMQL01000039.1"/>
</dbReference>
<dbReference type="InterPro" id="IPR012902">
    <property type="entry name" value="N_methyl_site"/>
</dbReference>
<keyword evidence="5" id="KW-0472">Membrane</keyword>
<dbReference type="Proteomes" id="UP000603865">
    <property type="component" value="Unassembled WGS sequence"/>
</dbReference>
<dbReference type="SUPFAM" id="SSF54523">
    <property type="entry name" value="Pili subunits"/>
    <property type="match status" value="1"/>
</dbReference>
<keyword evidence="3" id="KW-0574">Periplasm</keyword>
<gene>
    <name evidence="6" type="ORF">GCM10008957_42650</name>
</gene>
<organism evidence="6 7">
    <name type="scientific">Deinococcus ruber</name>
    <dbReference type="NCBI Taxonomy" id="1848197"/>
    <lineage>
        <taxon>Bacteria</taxon>
        <taxon>Thermotogati</taxon>
        <taxon>Deinococcota</taxon>
        <taxon>Deinococci</taxon>
        <taxon>Deinococcales</taxon>
        <taxon>Deinococcaceae</taxon>
        <taxon>Deinococcus</taxon>
    </lineage>
</organism>
<evidence type="ECO:0000256" key="4">
    <source>
        <dbReference type="ARBA" id="ARBA00023237"/>
    </source>
</evidence>
<protein>
    <recommendedName>
        <fullName evidence="8">Prepilin-type N-terminal cleavage/methylation domain-containing protein</fullName>
    </recommendedName>
</protein>
<dbReference type="EMBL" id="BMQL01000039">
    <property type="protein sequence ID" value="GGR26652.1"/>
    <property type="molecule type" value="Genomic_DNA"/>
</dbReference>
<evidence type="ECO:0008006" key="8">
    <source>
        <dbReference type="Google" id="ProtNLM"/>
    </source>
</evidence>
<dbReference type="PROSITE" id="PS00409">
    <property type="entry name" value="PROKAR_NTER_METHYL"/>
    <property type="match status" value="1"/>
</dbReference>
<dbReference type="NCBIfam" id="TIGR02532">
    <property type="entry name" value="IV_pilin_GFxxxE"/>
    <property type="match status" value="1"/>
</dbReference>
<evidence type="ECO:0000256" key="5">
    <source>
        <dbReference type="SAM" id="Phobius"/>
    </source>
</evidence>
<evidence type="ECO:0000256" key="2">
    <source>
        <dbReference type="ARBA" id="ARBA00004418"/>
    </source>
</evidence>
<name>A0A918CJQ1_9DEIO</name>
<comment type="caution">
    <text evidence="6">The sequence shown here is derived from an EMBL/GenBank/DDBJ whole genome shotgun (WGS) entry which is preliminary data.</text>
</comment>
<comment type="subcellular location">
    <subcellularLocation>
        <location evidence="1">Cell outer membrane</location>
        <topology evidence="1">Single-pass membrane protein</topology>
    </subcellularLocation>
    <subcellularLocation>
        <location evidence="2">Periplasm</location>
    </subcellularLocation>
</comment>
<reference evidence="6" key="1">
    <citation type="journal article" date="2014" name="Int. J. Syst. Evol. Microbiol.">
        <title>Complete genome sequence of Corynebacterium casei LMG S-19264T (=DSM 44701T), isolated from a smear-ripened cheese.</title>
        <authorList>
            <consortium name="US DOE Joint Genome Institute (JGI-PGF)"/>
            <person name="Walter F."/>
            <person name="Albersmeier A."/>
            <person name="Kalinowski J."/>
            <person name="Ruckert C."/>
        </authorList>
    </citation>
    <scope>NUCLEOTIDE SEQUENCE</scope>
    <source>
        <strain evidence="6">JCM 31311</strain>
    </source>
</reference>
<dbReference type="GO" id="GO:0042597">
    <property type="term" value="C:periplasmic space"/>
    <property type="evidence" value="ECO:0007669"/>
    <property type="project" value="UniProtKB-SubCell"/>
</dbReference>
<accession>A0A918CJQ1</accession>
<dbReference type="InterPro" id="IPR045584">
    <property type="entry name" value="Pilin-like"/>
</dbReference>
<keyword evidence="4" id="KW-0998">Cell outer membrane</keyword>
<keyword evidence="5" id="KW-0812">Transmembrane</keyword>
<dbReference type="Pfam" id="PF07963">
    <property type="entry name" value="N_methyl"/>
    <property type="match status" value="1"/>
</dbReference>
<dbReference type="GO" id="GO:0009279">
    <property type="term" value="C:cell outer membrane"/>
    <property type="evidence" value="ECO:0007669"/>
    <property type="project" value="UniProtKB-SubCell"/>
</dbReference>
<evidence type="ECO:0000256" key="3">
    <source>
        <dbReference type="ARBA" id="ARBA00022764"/>
    </source>
</evidence>
<evidence type="ECO:0000313" key="7">
    <source>
        <dbReference type="Proteomes" id="UP000603865"/>
    </source>
</evidence>